<feature type="region of interest" description="Disordered" evidence="1">
    <location>
        <begin position="124"/>
        <end position="188"/>
    </location>
</feature>
<evidence type="ECO:0000313" key="3">
    <source>
        <dbReference type="Proteomes" id="UP000735302"/>
    </source>
</evidence>
<evidence type="ECO:0000313" key="2">
    <source>
        <dbReference type="EMBL" id="GFN89409.1"/>
    </source>
</evidence>
<name>A0AAV3Z457_9GAST</name>
<evidence type="ECO:0000256" key="1">
    <source>
        <dbReference type="SAM" id="MobiDB-lite"/>
    </source>
</evidence>
<comment type="caution">
    <text evidence="2">The sequence shown here is derived from an EMBL/GenBank/DDBJ whole genome shotgun (WGS) entry which is preliminary data.</text>
</comment>
<proteinExistence type="predicted"/>
<dbReference type="AlphaFoldDB" id="A0AAV3Z457"/>
<gene>
    <name evidence="2" type="ORF">PoB_001591500</name>
</gene>
<organism evidence="2 3">
    <name type="scientific">Plakobranchus ocellatus</name>
    <dbReference type="NCBI Taxonomy" id="259542"/>
    <lineage>
        <taxon>Eukaryota</taxon>
        <taxon>Metazoa</taxon>
        <taxon>Spiralia</taxon>
        <taxon>Lophotrochozoa</taxon>
        <taxon>Mollusca</taxon>
        <taxon>Gastropoda</taxon>
        <taxon>Heterobranchia</taxon>
        <taxon>Euthyneura</taxon>
        <taxon>Panpulmonata</taxon>
        <taxon>Sacoglossa</taxon>
        <taxon>Placobranchoidea</taxon>
        <taxon>Plakobranchidae</taxon>
        <taxon>Plakobranchus</taxon>
    </lineage>
</organism>
<protein>
    <submittedName>
        <fullName evidence="2">Uncharacterized protein</fullName>
    </submittedName>
</protein>
<sequence length="202" mass="21695">MAQVQYLQVPGWERFPSGDDKHMMECSYKLSHCHISGNNNNNNISSTVSNNNTVNSNASAISTSSSNSTLTVNGRCSDVVVNANDKYTAAIELSNRCREFYNSRLAAASSIKSRWSVPQAACDNHAQENNNNTSSSVLPSLSSSTSSSPTSSSSSTSLSSTSNCSKVNTPDVGNTKRRTNSIDQAMDRLRTEMVSVTSDFPS</sequence>
<reference evidence="2 3" key="1">
    <citation type="journal article" date="2021" name="Elife">
        <title>Chloroplast acquisition without the gene transfer in kleptoplastic sea slugs, Plakobranchus ocellatus.</title>
        <authorList>
            <person name="Maeda T."/>
            <person name="Takahashi S."/>
            <person name="Yoshida T."/>
            <person name="Shimamura S."/>
            <person name="Takaki Y."/>
            <person name="Nagai Y."/>
            <person name="Toyoda A."/>
            <person name="Suzuki Y."/>
            <person name="Arimoto A."/>
            <person name="Ishii H."/>
            <person name="Satoh N."/>
            <person name="Nishiyama T."/>
            <person name="Hasebe M."/>
            <person name="Maruyama T."/>
            <person name="Minagawa J."/>
            <person name="Obokata J."/>
            <person name="Shigenobu S."/>
        </authorList>
    </citation>
    <scope>NUCLEOTIDE SEQUENCE [LARGE SCALE GENOMIC DNA]</scope>
</reference>
<dbReference type="Proteomes" id="UP000735302">
    <property type="component" value="Unassembled WGS sequence"/>
</dbReference>
<feature type="compositionally biased region" description="Low complexity" evidence="1">
    <location>
        <begin position="129"/>
        <end position="163"/>
    </location>
</feature>
<accession>A0AAV3Z457</accession>
<dbReference type="EMBL" id="BLXT01001932">
    <property type="protein sequence ID" value="GFN89409.1"/>
    <property type="molecule type" value="Genomic_DNA"/>
</dbReference>
<keyword evidence="3" id="KW-1185">Reference proteome</keyword>